<evidence type="ECO:0000259" key="2">
    <source>
        <dbReference type="Pfam" id="PF00931"/>
    </source>
</evidence>
<dbReference type="SUPFAM" id="SSF48452">
    <property type="entry name" value="TPR-like"/>
    <property type="match status" value="1"/>
</dbReference>
<dbReference type="Gene3D" id="1.20.120.1020">
    <property type="entry name" value="Prion-inhibition and propagation, HeLo domain"/>
    <property type="match status" value="1"/>
</dbReference>
<dbReference type="InParanoid" id="A0A5J5ED83"/>
<evidence type="ECO:0000313" key="5">
    <source>
        <dbReference type="Proteomes" id="UP000326924"/>
    </source>
</evidence>
<comment type="caution">
    <text evidence="4">The sequence shown here is derived from an EMBL/GenBank/DDBJ whole genome shotgun (WGS) entry which is preliminary data.</text>
</comment>
<dbReference type="GO" id="GO:0043531">
    <property type="term" value="F:ADP binding"/>
    <property type="evidence" value="ECO:0007669"/>
    <property type="project" value="InterPro"/>
</dbReference>
<dbReference type="Gene3D" id="3.40.50.300">
    <property type="entry name" value="P-loop containing nucleotide triphosphate hydrolases"/>
    <property type="match status" value="1"/>
</dbReference>
<feature type="region of interest" description="Disordered" evidence="1">
    <location>
        <begin position="136"/>
        <end position="170"/>
    </location>
</feature>
<dbReference type="AlphaFoldDB" id="A0A5J5ED83"/>
<reference evidence="4 5" key="1">
    <citation type="submission" date="2019-09" db="EMBL/GenBank/DDBJ databases">
        <title>Draft genome of the ectomycorrhizal ascomycete Sphaerosporella brunnea.</title>
        <authorList>
            <consortium name="DOE Joint Genome Institute"/>
            <person name="Benucci G.M."/>
            <person name="Marozzi G."/>
            <person name="Antonielli L."/>
            <person name="Sanchez S."/>
            <person name="Marco P."/>
            <person name="Wang X."/>
            <person name="Falini L.B."/>
            <person name="Barry K."/>
            <person name="Haridas S."/>
            <person name="Lipzen A."/>
            <person name="Labutti K."/>
            <person name="Grigoriev I.V."/>
            <person name="Murat C."/>
            <person name="Martin F."/>
            <person name="Albertini E."/>
            <person name="Donnini D."/>
            <person name="Bonito G."/>
        </authorList>
    </citation>
    <scope>NUCLEOTIDE SEQUENCE [LARGE SCALE GENOMIC DNA]</scope>
    <source>
        <strain evidence="4 5">Sb_GMNB300</strain>
    </source>
</reference>
<gene>
    <name evidence="4" type="ORF">FN846DRAFT_980026</name>
</gene>
<sequence length="990" mass="110876">MTGFEIAGVVLAGPAVIQQLLNVAIDGYRVFQDANTAGRGIQQSLYELDITRVRFEDWIRALSKCNGNLAEVLGENSRRYQLVLETLALIAGVFAQVEQLEKKYGIARRESGEEEHTQTRGRLGIRAWLKQHIRRPSANGQSQKSHSSSPAPSSSAVPSESSALPSSQLSLPVNSETTITNLSLEGDLEFEAPGLAECILRLEKVASEYQQTLSTFRKYEWVFSSRGNVQLLIEDLKKYISSLEILTSVIFQRKSDIAGSSSFKEFQVPLKLPFARLSKFVGREQILAHMDDLFDPKLLANGHPEKSRRKMVALHGMGGMGKSHIALEYVYRHAEQYSTVIWVDVTDSSTTNASGRQTLETLIAHYATKYPSAPDFARIATDLGIPGQVDNAGQLINESAAKSPWETVRRWMAKDGNTGWCLIADGANHDRDTVRLRDVLPVCGHGHIIVTSRVVVPECDHHIDIPIMDKESGLKFLLGDLFEDASQDAREAAEKIAETLGYLPLALSQAVAYMKTRGLELADYLHRLCKDLSRLISNPIPPYTDGVFSCWKLSVDALMETNPDAIYLLRLCSFLSPEGVSKELLYRGLKGMGWLDTNEFRLDDAIDDLVRYALMKCKASATGGGGKRRSFWIHPLVQHWAKHSYSESKSVVLEKDPSRVAQLLKEGSRSTVCFVASSVVENDRGSDEWIFERENMAHFRLCYDDYIPRYITAPGNEDIVDERLALALRRFGRLRCAWSEEVWAEGLLLESVRLYYRLLPATADIEVALLQTKMTLAELYLCHEFGCSIENIGLLIDETVLGLRLLLGEFHPDALWSMTLKATHLAEIGWNDEGVELFQKCLENNEKALPPGHPYIFNTMSDLAMLHHLLGNADQALELSIRAFEQCEMSHGVNHPKALLLLRVVAEMHRRSGDFDKACECFQRVAKGLEATFGVANKTTLSVIGSLREAYCLTGRFEEALWETERYLEGWRVLRASRGKESGAKKQKNK</sequence>
<dbReference type="Pfam" id="PF13424">
    <property type="entry name" value="TPR_12"/>
    <property type="match status" value="1"/>
</dbReference>
<dbReference type="InterPro" id="IPR011990">
    <property type="entry name" value="TPR-like_helical_dom_sf"/>
</dbReference>
<dbReference type="Pfam" id="PF14479">
    <property type="entry name" value="HeLo"/>
    <property type="match status" value="1"/>
</dbReference>
<keyword evidence="5" id="KW-1185">Reference proteome</keyword>
<feature type="domain" description="NB-ARC" evidence="2">
    <location>
        <begin position="306"/>
        <end position="355"/>
    </location>
</feature>
<dbReference type="SUPFAM" id="SSF52540">
    <property type="entry name" value="P-loop containing nucleoside triphosphate hydrolases"/>
    <property type="match status" value="1"/>
</dbReference>
<feature type="compositionally biased region" description="Low complexity" evidence="1">
    <location>
        <begin position="141"/>
        <end position="170"/>
    </location>
</feature>
<dbReference type="InterPro" id="IPR038305">
    <property type="entry name" value="HeLo_sf"/>
</dbReference>
<organism evidence="4 5">
    <name type="scientific">Sphaerosporella brunnea</name>
    <dbReference type="NCBI Taxonomy" id="1250544"/>
    <lineage>
        <taxon>Eukaryota</taxon>
        <taxon>Fungi</taxon>
        <taxon>Dikarya</taxon>
        <taxon>Ascomycota</taxon>
        <taxon>Pezizomycotina</taxon>
        <taxon>Pezizomycetes</taxon>
        <taxon>Pezizales</taxon>
        <taxon>Pyronemataceae</taxon>
        <taxon>Sphaerosporella</taxon>
    </lineage>
</organism>
<dbReference type="PANTHER" id="PTHR35205">
    <property type="entry name" value="NB-ARC AND TPR DOMAIN PROTEIN"/>
    <property type="match status" value="1"/>
</dbReference>
<protein>
    <recommendedName>
        <fullName evidence="6">NB-ARC domain-containing protein</fullName>
    </recommendedName>
</protein>
<feature type="domain" description="Prion-inhibition and propagation HeLo" evidence="3">
    <location>
        <begin position="10"/>
        <end position="252"/>
    </location>
</feature>
<proteinExistence type="predicted"/>
<evidence type="ECO:0008006" key="6">
    <source>
        <dbReference type="Google" id="ProtNLM"/>
    </source>
</evidence>
<dbReference type="OrthoDB" id="20872at2759"/>
<dbReference type="Gene3D" id="1.25.40.10">
    <property type="entry name" value="Tetratricopeptide repeat domain"/>
    <property type="match status" value="1"/>
</dbReference>
<dbReference type="InterPro" id="IPR002182">
    <property type="entry name" value="NB-ARC"/>
</dbReference>
<evidence type="ECO:0000256" key="1">
    <source>
        <dbReference type="SAM" id="MobiDB-lite"/>
    </source>
</evidence>
<accession>A0A5J5ED83</accession>
<dbReference type="InterPro" id="IPR027417">
    <property type="entry name" value="P-loop_NTPase"/>
</dbReference>
<evidence type="ECO:0000259" key="3">
    <source>
        <dbReference type="Pfam" id="PF14479"/>
    </source>
</evidence>
<dbReference type="EMBL" id="VXIS01000483">
    <property type="protein sequence ID" value="KAA8893190.1"/>
    <property type="molecule type" value="Genomic_DNA"/>
</dbReference>
<evidence type="ECO:0000313" key="4">
    <source>
        <dbReference type="EMBL" id="KAA8893190.1"/>
    </source>
</evidence>
<dbReference type="Pfam" id="PF00931">
    <property type="entry name" value="NB-ARC"/>
    <property type="match status" value="1"/>
</dbReference>
<dbReference type="InterPro" id="IPR029498">
    <property type="entry name" value="HeLo_dom"/>
</dbReference>
<name>A0A5J5ED83_9PEZI</name>
<dbReference type="Proteomes" id="UP000326924">
    <property type="component" value="Unassembled WGS sequence"/>
</dbReference>
<dbReference type="PANTHER" id="PTHR35205:SF1">
    <property type="entry name" value="ZU5 DOMAIN-CONTAINING PROTEIN"/>
    <property type="match status" value="1"/>
</dbReference>